<evidence type="ECO:0000256" key="4">
    <source>
        <dbReference type="ARBA" id="ARBA00022723"/>
    </source>
</evidence>
<accession>A0AAW1S0C2</accession>
<evidence type="ECO:0000256" key="2">
    <source>
        <dbReference type="ARBA" id="ARBA00011738"/>
    </source>
</evidence>
<comment type="caution">
    <text evidence="17">The sequence shown here is derived from an EMBL/GenBank/DDBJ whole genome shotgun (WGS) entry which is preliminary data.</text>
</comment>
<dbReference type="FunFam" id="3.90.230.10:FF:000002">
    <property type="entry name" value="Xaa-Pro aminopeptidase 3"/>
    <property type="match status" value="1"/>
</dbReference>
<dbReference type="PANTHER" id="PTHR48480:SF2">
    <property type="entry name" value="PEPTIDASE D"/>
    <property type="match status" value="1"/>
</dbReference>
<dbReference type="AlphaFoldDB" id="A0AAW1S0C2"/>
<evidence type="ECO:0000313" key="18">
    <source>
        <dbReference type="Proteomes" id="UP001445335"/>
    </source>
</evidence>
<comment type="similarity">
    <text evidence="9">Belongs to the peptidase M24B family. Eukaryotic-type prolidase subfamily.</text>
</comment>
<dbReference type="Pfam" id="PF00557">
    <property type="entry name" value="Peptidase_M24"/>
    <property type="match status" value="1"/>
</dbReference>
<keyword evidence="6" id="KW-0224">Dipeptidase</keyword>
<evidence type="ECO:0000256" key="15">
    <source>
        <dbReference type="ARBA" id="ARBA00048994"/>
    </source>
</evidence>
<evidence type="ECO:0000256" key="5">
    <source>
        <dbReference type="ARBA" id="ARBA00022801"/>
    </source>
</evidence>
<dbReference type="Gene3D" id="3.90.230.10">
    <property type="entry name" value="Creatinase/methionine aminopeptidase superfamily"/>
    <property type="match status" value="1"/>
</dbReference>
<evidence type="ECO:0000256" key="11">
    <source>
        <dbReference type="ARBA" id="ARBA00044141"/>
    </source>
</evidence>
<keyword evidence="7" id="KW-0482">Metalloprotease</keyword>
<dbReference type="InterPro" id="IPR007865">
    <property type="entry name" value="Aminopep_P_N"/>
</dbReference>
<dbReference type="Pfam" id="PF05195">
    <property type="entry name" value="AMP_N"/>
    <property type="match status" value="1"/>
</dbReference>
<dbReference type="SUPFAM" id="SSF55920">
    <property type="entry name" value="Creatinase/aminopeptidase"/>
    <property type="match status" value="1"/>
</dbReference>
<dbReference type="EC" id="3.4.13.9" evidence="10"/>
<dbReference type="GO" id="GO:0030145">
    <property type="term" value="F:manganese ion binding"/>
    <property type="evidence" value="ECO:0007669"/>
    <property type="project" value="InterPro"/>
</dbReference>
<evidence type="ECO:0000256" key="6">
    <source>
        <dbReference type="ARBA" id="ARBA00022997"/>
    </source>
</evidence>
<dbReference type="InterPro" id="IPR052433">
    <property type="entry name" value="X-Pro_dipept-like"/>
</dbReference>
<comment type="catalytic activity">
    <reaction evidence="15">
        <text>Xaa-L-Pro dipeptide + H2O = an L-alpha-amino acid + L-proline</text>
        <dbReference type="Rhea" id="RHEA:76407"/>
        <dbReference type="ChEBI" id="CHEBI:15377"/>
        <dbReference type="ChEBI" id="CHEBI:59869"/>
        <dbReference type="ChEBI" id="CHEBI:60039"/>
        <dbReference type="ChEBI" id="CHEBI:195196"/>
        <dbReference type="EC" id="3.4.13.9"/>
    </reaction>
</comment>
<keyword evidence="8" id="KW-0464">Manganese</keyword>
<reference evidence="17 18" key="1">
    <citation type="journal article" date="2024" name="Nat. Commun.">
        <title>Phylogenomics reveals the evolutionary origins of lichenization in chlorophyte algae.</title>
        <authorList>
            <person name="Puginier C."/>
            <person name="Libourel C."/>
            <person name="Otte J."/>
            <person name="Skaloud P."/>
            <person name="Haon M."/>
            <person name="Grisel S."/>
            <person name="Petersen M."/>
            <person name="Berrin J.G."/>
            <person name="Delaux P.M."/>
            <person name="Dal Grande F."/>
            <person name="Keller J."/>
        </authorList>
    </citation>
    <scope>NUCLEOTIDE SEQUENCE [LARGE SCALE GENOMIC DNA]</scope>
    <source>
        <strain evidence="17 18">SAG 245.80</strain>
    </source>
</reference>
<proteinExistence type="inferred from homology"/>
<evidence type="ECO:0000256" key="12">
    <source>
        <dbReference type="ARBA" id="ARBA00044252"/>
    </source>
</evidence>
<dbReference type="InterPro" id="IPR029149">
    <property type="entry name" value="Creatin/AminoP/Spt16_N"/>
</dbReference>
<dbReference type="InterPro" id="IPR036005">
    <property type="entry name" value="Creatinase/aminopeptidase-like"/>
</dbReference>
<evidence type="ECO:0000259" key="16">
    <source>
        <dbReference type="SMART" id="SM01011"/>
    </source>
</evidence>
<protein>
    <recommendedName>
        <fullName evidence="11">Xaa-Pro dipeptidase</fullName>
        <ecNumber evidence="10">3.4.13.9</ecNumber>
    </recommendedName>
    <alternativeName>
        <fullName evidence="14">Imidodipeptidase</fullName>
    </alternativeName>
    <alternativeName>
        <fullName evidence="12">Peptidase D</fullName>
    </alternativeName>
    <alternativeName>
        <fullName evidence="13">Proline dipeptidase</fullName>
    </alternativeName>
</protein>
<evidence type="ECO:0000256" key="13">
    <source>
        <dbReference type="ARBA" id="ARBA00044284"/>
    </source>
</evidence>
<dbReference type="SMART" id="SM01011">
    <property type="entry name" value="AMP_N"/>
    <property type="match status" value="1"/>
</dbReference>
<dbReference type="InterPro" id="IPR000994">
    <property type="entry name" value="Pept_M24"/>
</dbReference>
<dbReference type="CDD" id="cd01087">
    <property type="entry name" value="Prolidase"/>
    <property type="match status" value="1"/>
</dbReference>
<evidence type="ECO:0000256" key="10">
    <source>
        <dbReference type="ARBA" id="ARBA00044051"/>
    </source>
</evidence>
<dbReference type="GO" id="GO:0102009">
    <property type="term" value="F:proline dipeptidase activity"/>
    <property type="evidence" value="ECO:0007669"/>
    <property type="project" value="UniProtKB-EC"/>
</dbReference>
<dbReference type="EMBL" id="JALJOU010000016">
    <property type="protein sequence ID" value="KAK9839543.1"/>
    <property type="molecule type" value="Genomic_DNA"/>
</dbReference>
<gene>
    <name evidence="17" type="ORF">WJX81_008524</name>
</gene>
<name>A0AAW1S0C2_9CHLO</name>
<comment type="subunit">
    <text evidence="2">Homodimer.</text>
</comment>
<feature type="domain" description="Aminopeptidase P N-terminal" evidence="16">
    <location>
        <begin position="28"/>
        <end position="163"/>
    </location>
</feature>
<dbReference type="SUPFAM" id="SSF53092">
    <property type="entry name" value="Creatinase/prolidase N-terminal domain"/>
    <property type="match status" value="1"/>
</dbReference>
<dbReference type="Proteomes" id="UP001445335">
    <property type="component" value="Unassembled WGS sequence"/>
</dbReference>
<dbReference type="GO" id="GO:0070006">
    <property type="term" value="F:metalloaminopeptidase activity"/>
    <property type="evidence" value="ECO:0007669"/>
    <property type="project" value="InterPro"/>
</dbReference>
<evidence type="ECO:0000313" key="17">
    <source>
        <dbReference type="EMBL" id="KAK9839543.1"/>
    </source>
</evidence>
<evidence type="ECO:0000256" key="9">
    <source>
        <dbReference type="ARBA" id="ARBA00043990"/>
    </source>
</evidence>
<dbReference type="Gene3D" id="3.40.350.10">
    <property type="entry name" value="Creatinase/prolidase N-terminal domain"/>
    <property type="match status" value="1"/>
</dbReference>
<keyword evidence="5" id="KW-0378">Hydrolase</keyword>
<comment type="cofactor">
    <cofactor evidence="1">
        <name>Mn(2+)</name>
        <dbReference type="ChEBI" id="CHEBI:29035"/>
    </cofactor>
</comment>
<keyword evidence="4" id="KW-0479">Metal-binding</keyword>
<keyword evidence="18" id="KW-1185">Reference proteome</keyword>
<dbReference type="GO" id="GO:0006508">
    <property type="term" value="P:proteolysis"/>
    <property type="evidence" value="ECO:0007669"/>
    <property type="project" value="UniProtKB-KW"/>
</dbReference>
<evidence type="ECO:0000256" key="8">
    <source>
        <dbReference type="ARBA" id="ARBA00023211"/>
    </source>
</evidence>
<sequence length="504" mass="55219">MGAFENVKDDERLAPDVYHQGPDTLQISRSKLHQKIRAKVLQRMKEKLGDELGVILLQGGGPFHIHSTDMEGCFRQEGYFHYMFGVEEEDFYGAVLRSGHSILFMPRLPPEHAVWMGPIAGTEAVRQKYAVDAVHYVDEMAKVLKQLEAPALHLLCGINSDSGRPALEASFEGIDSFSVEREALFPIMADCRAVKTPEEIEVMRYANQVASSAHVEVMRKCRPGLMEYALEAVFLKDCYLLGGCRHAPYTPICASGPNGAVLHYGHAAAANNRQIQDKDMMLMDMGCEYYAYDSDITCSFPANGRFTDNQRGVYESVLAAHQAVLEAMRPGVKWPDMHLLAERALLGGLKAAGFVRGDVGEMLDKRLGAVFMPHGLGHLLGIDTHDVGGYLAGLPPRSTLPGLRSLRTARVLEAGMVITVEPGCYFNEFTMRPALQDPALAHLLVSERIEALMGTGGVRLEDDVVVTPDGCESLTNVPRAVAEVEAVMAGGEWPDTALSEQMSA</sequence>
<dbReference type="PANTHER" id="PTHR48480">
    <property type="match status" value="1"/>
</dbReference>
<evidence type="ECO:0000256" key="3">
    <source>
        <dbReference type="ARBA" id="ARBA00022670"/>
    </source>
</evidence>
<evidence type="ECO:0000256" key="14">
    <source>
        <dbReference type="ARBA" id="ARBA00044351"/>
    </source>
</evidence>
<evidence type="ECO:0000256" key="1">
    <source>
        <dbReference type="ARBA" id="ARBA00001936"/>
    </source>
</evidence>
<evidence type="ECO:0000256" key="7">
    <source>
        <dbReference type="ARBA" id="ARBA00023049"/>
    </source>
</evidence>
<organism evidence="17 18">
    <name type="scientific">Elliptochloris bilobata</name>
    <dbReference type="NCBI Taxonomy" id="381761"/>
    <lineage>
        <taxon>Eukaryota</taxon>
        <taxon>Viridiplantae</taxon>
        <taxon>Chlorophyta</taxon>
        <taxon>core chlorophytes</taxon>
        <taxon>Trebouxiophyceae</taxon>
        <taxon>Trebouxiophyceae incertae sedis</taxon>
        <taxon>Elliptochloris clade</taxon>
        <taxon>Elliptochloris</taxon>
    </lineage>
</organism>
<keyword evidence="3" id="KW-0645">Protease</keyword>